<reference evidence="3" key="2">
    <citation type="submission" date="2020-09" db="EMBL/GenBank/DDBJ databases">
        <authorList>
            <person name="Sun Q."/>
            <person name="Ohkuma M."/>
        </authorList>
    </citation>
    <scope>NUCLEOTIDE SEQUENCE</scope>
    <source>
        <strain evidence="3">JCM 3090</strain>
    </source>
</reference>
<dbReference type="GO" id="GO:0005524">
    <property type="term" value="F:ATP binding"/>
    <property type="evidence" value="ECO:0007669"/>
    <property type="project" value="UniProtKB-UniRule"/>
</dbReference>
<dbReference type="PANTHER" id="PTHR39217">
    <property type="match status" value="1"/>
</dbReference>
<accession>A0A8J3B894</accession>
<protein>
    <submittedName>
        <fullName evidence="3">ATP-grasp domain-containing protein</fullName>
    </submittedName>
</protein>
<dbReference type="EMBL" id="BMQB01000008">
    <property type="protein sequence ID" value="GGK02749.1"/>
    <property type="molecule type" value="Genomic_DNA"/>
</dbReference>
<dbReference type="GO" id="GO:0046872">
    <property type="term" value="F:metal ion binding"/>
    <property type="evidence" value="ECO:0007669"/>
    <property type="project" value="InterPro"/>
</dbReference>
<evidence type="ECO:0000313" key="3">
    <source>
        <dbReference type="EMBL" id="GGK02749.1"/>
    </source>
</evidence>
<name>A0A8J3B894_9ACTN</name>
<reference evidence="3" key="1">
    <citation type="journal article" date="2014" name="Int. J. Syst. Evol. Microbiol.">
        <title>Complete genome sequence of Corynebacterium casei LMG S-19264T (=DSM 44701T), isolated from a smear-ripened cheese.</title>
        <authorList>
            <consortium name="US DOE Joint Genome Institute (JGI-PGF)"/>
            <person name="Walter F."/>
            <person name="Albersmeier A."/>
            <person name="Kalinowski J."/>
            <person name="Ruckert C."/>
        </authorList>
    </citation>
    <scope>NUCLEOTIDE SEQUENCE</scope>
    <source>
        <strain evidence="3">JCM 3090</strain>
    </source>
</reference>
<feature type="domain" description="ATP-grasp" evidence="2">
    <location>
        <begin position="97"/>
        <end position="295"/>
    </location>
</feature>
<dbReference type="PROSITE" id="PS50975">
    <property type="entry name" value="ATP_GRASP"/>
    <property type="match status" value="1"/>
</dbReference>
<dbReference type="AlphaFoldDB" id="A0A8J3B894"/>
<dbReference type="SUPFAM" id="SSF56059">
    <property type="entry name" value="Glutathione synthetase ATP-binding domain-like"/>
    <property type="match status" value="1"/>
</dbReference>
<dbReference type="InterPro" id="IPR053191">
    <property type="entry name" value="DcsG_Biosynth_Enzyme"/>
</dbReference>
<dbReference type="PANTHER" id="PTHR39217:SF1">
    <property type="entry name" value="GLUTATHIONE SYNTHETASE"/>
    <property type="match status" value="1"/>
</dbReference>
<comment type="caution">
    <text evidence="3">The sequence shown here is derived from an EMBL/GenBank/DDBJ whole genome shotgun (WGS) entry which is preliminary data.</text>
</comment>
<keyword evidence="1" id="KW-0067">ATP-binding</keyword>
<keyword evidence="1" id="KW-0547">Nucleotide-binding</keyword>
<proteinExistence type="predicted"/>
<evidence type="ECO:0000313" key="4">
    <source>
        <dbReference type="Proteomes" id="UP000649739"/>
    </source>
</evidence>
<gene>
    <name evidence="3" type="ORF">GCM10010123_35890</name>
</gene>
<keyword evidence="4" id="KW-1185">Reference proteome</keyword>
<organism evidence="3 4">
    <name type="scientific">Pilimelia anulata</name>
    <dbReference type="NCBI Taxonomy" id="53371"/>
    <lineage>
        <taxon>Bacteria</taxon>
        <taxon>Bacillati</taxon>
        <taxon>Actinomycetota</taxon>
        <taxon>Actinomycetes</taxon>
        <taxon>Micromonosporales</taxon>
        <taxon>Micromonosporaceae</taxon>
        <taxon>Pilimelia</taxon>
    </lineage>
</organism>
<dbReference type="InterPro" id="IPR011761">
    <property type="entry name" value="ATP-grasp"/>
</dbReference>
<evidence type="ECO:0000259" key="2">
    <source>
        <dbReference type="PROSITE" id="PS50975"/>
    </source>
</evidence>
<sequence length="296" mass="30139">MPTAPHPPTAVVLASCARCPAGDGDEAALPGLLAARGVPARWQPWDAGPPPPGALVVLRATWDYTDRPADFLAWAAAVPRLANPYPVLRRNTDKRYLLRLAAAGVPVVPTAVREPGEPLGPVAGPIVVKPAVGAGARGAGRFDPATADAAAAHLRALHAAGRAALVQPYQPAVDAEGETALVFVGGRYSHAFTKGAMLSVGPGDPAGGELYRSERLAPVGAAPALVAFARRCLDAAAADAGVAVADLLYGRVDVVRGPAGPLVLEVELTEPSLGFRQADPARLAAFADAIAARISG</sequence>
<dbReference type="RefSeq" id="WP_189171333.1">
    <property type="nucleotide sequence ID" value="NZ_BMQB01000008.1"/>
</dbReference>
<dbReference type="Proteomes" id="UP000649739">
    <property type="component" value="Unassembled WGS sequence"/>
</dbReference>
<evidence type="ECO:0000256" key="1">
    <source>
        <dbReference type="PROSITE-ProRule" id="PRU00409"/>
    </source>
</evidence>